<evidence type="ECO:0000256" key="1">
    <source>
        <dbReference type="SAM" id="MobiDB-lite"/>
    </source>
</evidence>
<evidence type="ECO:0000313" key="2">
    <source>
        <dbReference type="EMBL" id="MBP1933704.1"/>
    </source>
</evidence>
<organism evidence="2 3">
    <name type="scientific">Ammoniphilus resinae</name>
    <dbReference type="NCBI Taxonomy" id="861532"/>
    <lineage>
        <taxon>Bacteria</taxon>
        <taxon>Bacillati</taxon>
        <taxon>Bacillota</taxon>
        <taxon>Bacilli</taxon>
        <taxon>Bacillales</taxon>
        <taxon>Paenibacillaceae</taxon>
        <taxon>Aneurinibacillus group</taxon>
        <taxon>Ammoniphilus</taxon>
    </lineage>
</organism>
<name>A0ABS4GTW9_9BACL</name>
<sequence length="95" mass="10461">MLFHDYSLVDRKGRTRKAGEVLIGIMTDKINIEAHSVIAYIGQPDEALDPGSEDCAIDYSRPSHAGIAMDGAGSPTGFTRNQRDWTEWENSADGY</sequence>
<dbReference type="Proteomes" id="UP001519343">
    <property type="component" value="Unassembled WGS sequence"/>
</dbReference>
<dbReference type="EMBL" id="JAGGKT010000012">
    <property type="protein sequence ID" value="MBP1933704.1"/>
    <property type="molecule type" value="Genomic_DNA"/>
</dbReference>
<evidence type="ECO:0000313" key="3">
    <source>
        <dbReference type="Proteomes" id="UP001519343"/>
    </source>
</evidence>
<proteinExistence type="predicted"/>
<comment type="caution">
    <text evidence="2">The sequence shown here is derived from an EMBL/GenBank/DDBJ whole genome shotgun (WGS) entry which is preliminary data.</text>
</comment>
<accession>A0ABS4GTW9</accession>
<gene>
    <name evidence="2" type="ORF">J2Z37_003717</name>
</gene>
<protein>
    <recommendedName>
        <fullName evidence="4">Transposase</fullName>
    </recommendedName>
</protein>
<evidence type="ECO:0008006" key="4">
    <source>
        <dbReference type="Google" id="ProtNLM"/>
    </source>
</evidence>
<feature type="region of interest" description="Disordered" evidence="1">
    <location>
        <begin position="66"/>
        <end position="95"/>
    </location>
</feature>
<reference evidence="2 3" key="1">
    <citation type="submission" date="2021-03" db="EMBL/GenBank/DDBJ databases">
        <title>Genomic Encyclopedia of Type Strains, Phase IV (KMG-IV): sequencing the most valuable type-strain genomes for metagenomic binning, comparative biology and taxonomic classification.</title>
        <authorList>
            <person name="Goeker M."/>
        </authorList>
    </citation>
    <scope>NUCLEOTIDE SEQUENCE [LARGE SCALE GENOMIC DNA]</scope>
    <source>
        <strain evidence="2 3">DSM 24738</strain>
    </source>
</reference>
<keyword evidence="3" id="KW-1185">Reference proteome</keyword>